<evidence type="ECO:0000313" key="1">
    <source>
        <dbReference type="EMBL" id="QJH98829.1"/>
    </source>
</evidence>
<protein>
    <submittedName>
        <fullName evidence="1">Uncharacterized protein</fullName>
    </submittedName>
</protein>
<gene>
    <name evidence="1" type="ORF">TM448B01407_0009</name>
</gene>
<dbReference type="AlphaFoldDB" id="A0A6M3XLY6"/>
<dbReference type="EMBL" id="MT144754">
    <property type="protein sequence ID" value="QJH98829.1"/>
    <property type="molecule type" value="Genomic_DNA"/>
</dbReference>
<sequence length="97" mass="10834">MRDVRIMAGISSVGGKEMDKIINNIHGAIRNGIEKARLNAIDDISIAEVLDVIAEVYSEDHILVIDVAGPCGIEDFSGKVEIDFHNLEELYLWARRR</sequence>
<proteinExistence type="predicted"/>
<name>A0A6M3XLY6_9ZZZZ</name>
<reference evidence="1" key="1">
    <citation type="submission" date="2020-03" db="EMBL/GenBank/DDBJ databases">
        <title>The deep terrestrial virosphere.</title>
        <authorList>
            <person name="Holmfeldt K."/>
            <person name="Nilsson E."/>
            <person name="Simone D."/>
            <person name="Lopez-Fernandez M."/>
            <person name="Wu X."/>
            <person name="de Brujin I."/>
            <person name="Lundin D."/>
            <person name="Andersson A."/>
            <person name="Bertilsson S."/>
            <person name="Dopson M."/>
        </authorList>
    </citation>
    <scope>NUCLEOTIDE SEQUENCE</scope>
    <source>
        <strain evidence="1">TM448B01407</strain>
    </source>
</reference>
<accession>A0A6M3XLY6</accession>
<organism evidence="1">
    <name type="scientific">viral metagenome</name>
    <dbReference type="NCBI Taxonomy" id="1070528"/>
    <lineage>
        <taxon>unclassified sequences</taxon>
        <taxon>metagenomes</taxon>
        <taxon>organismal metagenomes</taxon>
    </lineage>
</organism>